<name>A0A3S3RLZ9_9HYPH</name>
<keyword evidence="1 2" id="KW-0597">Phosphoprotein</keyword>
<organism evidence="4 5">
    <name type="scientific">Neorhizobium lilium</name>
    <dbReference type="NCBI Taxonomy" id="2503024"/>
    <lineage>
        <taxon>Bacteria</taxon>
        <taxon>Pseudomonadati</taxon>
        <taxon>Pseudomonadota</taxon>
        <taxon>Alphaproteobacteria</taxon>
        <taxon>Hyphomicrobiales</taxon>
        <taxon>Rhizobiaceae</taxon>
        <taxon>Rhizobium/Agrobacterium group</taxon>
        <taxon>Neorhizobium</taxon>
    </lineage>
</organism>
<evidence type="ECO:0000313" key="5">
    <source>
        <dbReference type="Proteomes" id="UP000287687"/>
    </source>
</evidence>
<dbReference type="RefSeq" id="WP_128441963.1">
    <property type="nucleotide sequence ID" value="NZ_SBIP01000001.1"/>
</dbReference>
<dbReference type="InterPro" id="IPR050595">
    <property type="entry name" value="Bact_response_regulator"/>
</dbReference>
<sequence length="124" mass="13616">MPIRKLIGIVDDDPDIPAALSSLLRSFGYRAECFVSASDLLQRQDLASFACVISDIHMPVINGLELTRRLRDIQPHLPVILMTGRPEADLEDQARACGAISCVAKPISVNTLLENLEEAFGRTK</sequence>
<keyword evidence="5" id="KW-1185">Reference proteome</keyword>
<evidence type="ECO:0000313" key="4">
    <source>
        <dbReference type="EMBL" id="RWX81773.1"/>
    </source>
</evidence>
<dbReference type="EMBL" id="SBIP01000001">
    <property type="protein sequence ID" value="RWX81773.1"/>
    <property type="molecule type" value="Genomic_DNA"/>
</dbReference>
<protein>
    <submittedName>
        <fullName evidence="4">Response regulator</fullName>
    </submittedName>
</protein>
<reference evidence="4 5" key="1">
    <citation type="submission" date="2019-01" db="EMBL/GenBank/DDBJ databases">
        <title>The draft genome of Rhizobium sp. 24NR.</title>
        <authorList>
            <person name="Liu L."/>
            <person name="Liang L."/>
            <person name="Shi S."/>
            <person name="Xu L."/>
            <person name="Wang X."/>
            <person name="Li L."/>
            <person name="Zhang X."/>
        </authorList>
    </citation>
    <scope>NUCLEOTIDE SEQUENCE [LARGE SCALE GENOMIC DNA]</scope>
    <source>
        <strain evidence="4 5">24NR</strain>
    </source>
</reference>
<dbReference type="OrthoDB" id="9782655at2"/>
<comment type="caution">
    <text evidence="4">The sequence shown here is derived from an EMBL/GenBank/DDBJ whole genome shotgun (WGS) entry which is preliminary data.</text>
</comment>
<dbReference type="Pfam" id="PF00072">
    <property type="entry name" value="Response_reg"/>
    <property type="match status" value="1"/>
</dbReference>
<dbReference type="GO" id="GO:0000160">
    <property type="term" value="P:phosphorelay signal transduction system"/>
    <property type="evidence" value="ECO:0007669"/>
    <property type="project" value="InterPro"/>
</dbReference>
<dbReference type="InterPro" id="IPR011006">
    <property type="entry name" value="CheY-like_superfamily"/>
</dbReference>
<dbReference type="Proteomes" id="UP000287687">
    <property type="component" value="Unassembled WGS sequence"/>
</dbReference>
<accession>A0A3S3RLZ9</accession>
<dbReference type="Gene3D" id="3.40.50.2300">
    <property type="match status" value="1"/>
</dbReference>
<dbReference type="PANTHER" id="PTHR44591:SF25">
    <property type="entry name" value="CHEMOTAXIS TWO-COMPONENT RESPONSE REGULATOR"/>
    <property type="match status" value="1"/>
</dbReference>
<proteinExistence type="predicted"/>
<gene>
    <name evidence="4" type="ORF">EPK99_05845</name>
</gene>
<evidence type="ECO:0000256" key="1">
    <source>
        <dbReference type="ARBA" id="ARBA00022553"/>
    </source>
</evidence>
<feature type="domain" description="Response regulatory" evidence="3">
    <location>
        <begin position="6"/>
        <end position="120"/>
    </location>
</feature>
<dbReference type="SMART" id="SM00448">
    <property type="entry name" value="REC"/>
    <property type="match status" value="1"/>
</dbReference>
<dbReference type="PANTHER" id="PTHR44591">
    <property type="entry name" value="STRESS RESPONSE REGULATOR PROTEIN 1"/>
    <property type="match status" value="1"/>
</dbReference>
<dbReference type="PROSITE" id="PS50110">
    <property type="entry name" value="RESPONSE_REGULATORY"/>
    <property type="match status" value="1"/>
</dbReference>
<feature type="modified residue" description="4-aspartylphosphate" evidence="2">
    <location>
        <position position="55"/>
    </location>
</feature>
<dbReference type="AlphaFoldDB" id="A0A3S3RLZ9"/>
<dbReference type="InterPro" id="IPR001789">
    <property type="entry name" value="Sig_transdc_resp-reg_receiver"/>
</dbReference>
<dbReference type="SUPFAM" id="SSF52172">
    <property type="entry name" value="CheY-like"/>
    <property type="match status" value="1"/>
</dbReference>
<evidence type="ECO:0000256" key="2">
    <source>
        <dbReference type="PROSITE-ProRule" id="PRU00169"/>
    </source>
</evidence>
<evidence type="ECO:0000259" key="3">
    <source>
        <dbReference type="PROSITE" id="PS50110"/>
    </source>
</evidence>